<keyword evidence="3" id="KW-1133">Transmembrane helix</keyword>
<dbReference type="SUPFAM" id="SSF48403">
    <property type="entry name" value="Ankyrin repeat"/>
    <property type="match status" value="1"/>
</dbReference>
<dbReference type="Proteomes" id="UP000596742">
    <property type="component" value="Unassembled WGS sequence"/>
</dbReference>
<dbReference type="Pfam" id="PF00023">
    <property type="entry name" value="Ank"/>
    <property type="match status" value="1"/>
</dbReference>
<feature type="domain" description="EGF-like" evidence="4">
    <location>
        <begin position="1021"/>
        <end position="1051"/>
    </location>
</feature>
<feature type="domain" description="EGF-like" evidence="4">
    <location>
        <begin position="773"/>
        <end position="803"/>
    </location>
</feature>
<feature type="domain" description="EGF-like" evidence="4">
    <location>
        <begin position="624"/>
        <end position="657"/>
    </location>
</feature>
<dbReference type="InterPro" id="IPR000742">
    <property type="entry name" value="EGF"/>
</dbReference>
<dbReference type="GO" id="GO:0005044">
    <property type="term" value="F:scavenger receptor activity"/>
    <property type="evidence" value="ECO:0007669"/>
    <property type="project" value="InterPro"/>
</dbReference>
<keyword evidence="6" id="KW-1185">Reference proteome</keyword>
<gene>
    <name evidence="5" type="ORF">MGAL_10B049744</name>
</gene>
<feature type="domain" description="EGF-like" evidence="4">
    <location>
        <begin position="529"/>
        <end position="557"/>
    </location>
</feature>
<evidence type="ECO:0000313" key="6">
    <source>
        <dbReference type="Proteomes" id="UP000596742"/>
    </source>
</evidence>
<keyword evidence="3" id="KW-0812">Transmembrane</keyword>
<dbReference type="Gene3D" id="1.25.40.20">
    <property type="entry name" value="Ankyrin repeat-containing domain"/>
    <property type="match status" value="3"/>
</dbReference>
<feature type="domain" description="EGF-like" evidence="4">
    <location>
        <begin position="344"/>
        <end position="373"/>
    </location>
</feature>
<dbReference type="PANTHER" id="PTHR24043:SF8">
    <property type="entry name" value="EGF-LIKE DOMAIN-CONTAINING PROTEIN"/>
    <property type="match status" value="1"/>
</dbReference>
<feature type="transmembrane region" description="Helical" evidence="3">
    <location>
        <begin position="1066"/>
        <end position="1088"/>
    </location>
</feature>
<keyword evidence="2" id="KW-0040">ANK repeat</keyword>
<proteinExistence type="predicted"/>
<feature type="domain" description="EGF-like" evidence="4">
    <location>
        <begin position="700"/>
        <end position="738"/>
    </location>
</feature>
<accession>A0A8B6BJ28</accession>
<dbReference type="InterPro" id="IPR036770">
    <property type="entry name" value="Ankyrin_rpt-contain_sf"/>
</dbReference>
<evidence type="ECO:0000313" key="5">
    <source>
        <dbReference type="EMBL" id="VDH91580.1"/>
    </source>
</evidence>
<evidence type="ECO:0000259" key="4">
    <source>
        <dbReference type="SMART" id="SM00181"/>
    </source>
</evidence>
<reference evidence="5" key="1">
    <citation type="submission" date="2018-11" db="EMBL/GenBank/DDBJ databases">
        <authorList>
            <person name="Alioto T."/>
            <person name="Alioto T."/>
        </authorList>
    </citation>
    <scope>NUCLEOTIDE SEQUENCE</scope>
</reference>
<sequence length="1105" mass="120121">MITTTYVNKTIVSEDIIAKMLKKGANPNLTESGKNSPLILAVVEGLDSVVEVLLHAGADVSHMGTMSTNTLKLLIENGLPLNTPNSAGKYPLELFIDKRRSCTLVTLLLSNGADPNIISKGNSVLIKTVKLKMYEVCIALLDAGADIGMKDQDGFTAFDILANELNNGQFEELDRYNRRNIQGSSVELFKTFVLAGIDVNQQNLSRTYPLFLAVSLGAEDVVKVILDKGADVNIVNAFGKTPLIEAICCELDGIVQILLHAGANVNQICKEKTDICADDGRDCINCSDRCNNDTGYCNGSCTNGYHGSDCNSTCPQNCYYRCDRITGECTNCKTHYYGVNCTESCSERCHDKYCNQSGICLSCKSPYYGDNCDKNCPSNCNAVAGCNRQTGECTYGCNDGFWGNNCENNCSDRCKSACKRNYGTCWECKPGFGGSNCQLNCIEHCDSCSRNDTCYECSKGWFGDKCELRCPVNCRNSICSIFDGSCSCSKGWYGKDCNNTCIDKCDSCIDNTTCNVCSEGYYGQYCESACPINCTTCERSGDKCTRCNSGFFGDQCTCDVDQCLKHESGSHCVECKHPGWYPKIGGCCRCSDNCKGGQSYCDNTTGVCLDGCEPGYYGTHCVDKCSSHCIGNDTVCNSTTGVCPYGCEPDWYYSTCKYGCSLLTPHCSKCTQFKDNINNFEAAGCDECDSGFYKPILEKFCARCENCLFDECNGRTGRCLKGCKEGWYENPYSLGTCNRRCDTSCIDGLCDPTNGTCTHGCKDGWTGDSCRLTCSSYCLNKTCDQFSGDCIKCNPGYYGHSCYFGCGNCLGGACNQTTGICEDGCMDGHFGPRCSRLCNNCMDEKCDRQGGCTSGCMNGNFGRYCNESCSQCMGGKCDQKGVCMAGCTPGKYERNCDVSCPENCLICHPVTGRCLHISSPCNNTHCTMNFTNSVCPPSRFGFNCNQTCSKHCKNSSSNGYICEKYSGTCIEPCATGQFGQFCNKSCGKCALADNTLTSCNPSDGNCINCLNGYYGKQCFQKCSESCLKGKCKGNGVCSQGCKPEWKGTFCEVKQPAKQTGLSSGSVTGISIGCVVTVILIVVLAYFIYRRRSNKDNAFSMKNIQY</sequence>
<name>A0A8B6BJ28_MYTGA</name>
<feature type="domain" description="EGF-like" evidence="4">
    <location>
        <begin position="275"/>
        <end position="311"/>
    </location>
</feature>
<dbReference type="AlphaFoldDB" id="A0A8B6BJ28"/>
<keyword evidence="3" id="KW-0472">Membrane</keyword>
<dbReference type="InterPro" id="IPR002110">
    <property type="entry name" value="Ankyrin_rpt"/>
</dbReference>
<keyword evidence="1" id="KW-0245">EGF-like domain</keyword>
<protein>
    <recommendedName>
        <fullName evidence="4">EGF-like domain-containing protein</fullName>
    </recommendedName>
</protein>
<feature type="repeat" description="ANK" evidence="2">
    <location>
        <begin position="205"/>
        <end position="237"/>
    </location>
</feature>
<feature type="domain" description="EGF-like" evidence="4">
    <location>
        <begin position="440"/>
        <end position="467"/>
    </location>
</feature>
<dbReference type="SMART" id="SM00248">
    <property type="entry name" value="ANK"/>
    <property type="match status" value="6"/>
</dbReference>
<comment type="caution">
    <text evidence="5">The sequence shown here is derived from an EMBL/GenBank/DDBJ whole genome shotgun (WGS) entry which is preliminary data.</text>
</comment>
<feature type="domain" description="EGF-like" evidence="4">
    <location>
        <begin position="589"/>
        <end position="622"/>
    </location>
</feature>
<dbReference type="PROSITE" id="PS50297">
    <property type="entry name" value="ANK_REP_REGION"/>
    <property type="match status" value="2"/>
</dbReference>
<dbReference type="Pfam" id="PF12796">
    <property type="entry name" value="Ank_2"/>
    <property type="match status" value="1"/>
</dbReference>
<feature type="domain" description="EGF-like" evidence="4">
    <location>
        <begin position="500"/>
        <end position="527"/>
    </location>
</feature>
<dbReference type="EMBL" id="UYJE01000255">
    <property type="protein sequence ID" value="VDH91580.1"/>
    <property type="molecule type" value="Genomic_DNA"/>
</dbReference>
<evidence type="ECO:0000256" key="3">
    <source>
        <dbReference type="SAM" id="Phobius"/>
    </source>
</evidence>
<feature type="domain" description="EGF-like" evidence="4">
    <location>
        <begin position="740"/>
        <end position="771"/>
    </location>
</feature>
<organism evidence="5 6">
    <name type="scientific">Mytilus galloprovincialis</name>
    <name type="common">Mediterranean mussel</name>
    <dbReference type="NCBI Taxonomy" id="29158"/>
    <lineage>
        <taxon>Eukaryota</taxon>
        <taxon>Metazoa</taxon>
        <taxon>Spiralia</taxon>
        <taxon>Lophotrochozoa</taxon>
        <taxon>Mollusca</taxon>
        <taxon>Bivalvia</taxon>
        <taxon>Autobranchia</taxon>
        <taxon>Pteriomorphia</taxon>
        <taxon>Mytilida</taxon>
        <taxon>Mytiloidea</taxon>
        <taxon>Mytilidae</taxon>
        <taxon>Mytilinae</taxon>
        <taxon>Mytilus</taxon>
    </lineage>
</organism>
<dbReference type="PROSITE" id="PS50088">
    <property type="entry name" value="ANK_REPEAT"/>
    <property type="match status" value="2"/>
</dbReference>
<dbReference type="OrthoDB" id="6066843at2759"/>
<dbReference type="SMART" id="SM00181">
    <property type="entry name" value="EGF"/>
    <property type="match status" value="13"/>
</dbReference>
<dbReference type="PANTHER" id="PTHR24043">
    <property type="entry name" value="SCAVENGER RECEPTOR CLASS F"/>
    <property type="match status" value="1"/>
</dbReference>
<dbReference type="InterPro" id="IPR042635">
    <property type="entry name" value="MEGF10/SREC1/2-like"/>
</dbReference>
<feature type="domain" description="EGF-like" evidence="4">
    <location>
        <begin position="469"/>
        <end position="498"/>
    </location>
</feature>
<evidence type="ECO:0000256" key="2">
    <source>
        <dbReference type="PROSITE-ProRule" id="PRU00023"/>
    </source>
</evidence>
<feature type="domain" description="EGF-like" evidence="4">
    <location>
        <begin position="409"/>
        <end position="438"/>
    </location>
</feature>
<evidence type="ECO:0000256" key="1">
    <source>
        <dbReference type="ARBA" id="ARBA00022536"/>
    </source>
</evidence>
<dbReference type="Gene3D" id="2.170.300.10">
    <property type="entry name" value="Tie2 ligand-binding domain superfamily"/>
    <property type="match status" value="2"/>
</dbReference>
<feature type="repeat" description="ANK" evidence="2">
    <location>
        <begin position="33"/>
        <end position="65"/>
    </location>
</feature>